<dbReference type="PANTHER" id="PTHR34408:SF1">
    <property type="entry name" value="GLYCOSYL HYDROLASE FAMILY 19 DOMAIN-CONTAINING PROTEIN HI_1415"/>
    <property type="match status" value="1"/>
</dbReference>
<feature type="signal peptide" evidence="1">
    <location>
        <begin position="1"/>
        <end position="20"/>
    </location>
</feature>
<dbReference type="Proteomes" id="UP000014216">
    <property type="component" value="Unassembled WGS sequence"/>
</dbReference>
<reference evidence="3 4" key="1">
    <citation type="journal article" date="2013" name="Genome Announc.">
        <title>Draft Genome Sequence of Desulfotignum phosphitoxidans DSM 13687 Strain FiPS-3.</title>
        <authorList>
            <person name="Poehlein A."/>
            <person name="Daniel R."/>
            <person name="Simeonova D.D."/>
        </authorList>
    </citation>
    <scope>NUCLEOTIDE SEQUENCE [LARGE SCALE GENOMIC DNA]</scope>
    <source>
        <strain evidence="3 4">DSM 13687</strain>
    </source>
</reference>
<dbReference type="PROSITE" id="PS51781">
    <property type="entry name" value="SH3B"/>
    <property type="match status" value="1"/>
</dbReference>
<dbReference type="AlphaFoldDB" id="S0FTF4"/>
<accession>S0FTF4</accession>
<keyword evidence="1" id="KW-0732">Signal</keyword>
<evidence type="ECO:0000313" key="3">
    <source>
        <dbReference type="EMBL" id="EMS78373.1"/>
    </source>
</evidence>
<dbReference type="InterPro" id="IPR052354">
    <property type="entry name" value="Cell_Wall_Dynamics_Protein"/>
</dbReference>
<dbReference type="SMART" id="SM00287">
    <property type="entry name" value="SH3b"/>
    <property type="match status" value="2"/>
</dbReference>
<sequence length="154" mass="17462">MKKKSCILPWVCAGMIMVMAWICPGPENAAAAERLTVKASIANMRSGPGTGHEVLWQVEKYHPFMVVEKKDTWVKIKDFEGDMAWIHASLLTSVEGVITNRTNCNVRAEPTTDSRVLFTVERGVPFKVIKRQGDWIHIEHADGEKGWIYHTLVW</sequence>
<dbReference type="PANTHER" id="PTHR34408">
    <property type="entry name" value="FAMILY PROTEIN, PUTATIVE-RELATED"/>
    <property type="match status" value="1"/>
</dbReference>
<dbReference type="EMBL" id="APJX01000008">
    <property type="protein sequence ID" value="EMS78373.1"/>
    <property type="molecule type" value="Genomic_DNA"/>
</dbReference>
<dbReference type="InterPro" id="IPR003646">
    <property type="entry name" value="SH3-like_bac-type"/>
</dbReference>
<name>S0FTF4_9BACT</name>
<protein>
    <submittedName>
        <fullName evidence="3">SH3-domain containing protein</fullName>
    </submittedName>
</protein>
<organism evidence="3 4">
    <name type="scientific">Desulfotignum phosphitoxidans DSM 13687</name>
    <dbReference type="NCBI Taxonomy" id="1286635"/>
    <lineage>
        <taxon>Bacteria</taxon>
        <taxon>Pseudomonadati</taxon>
        <taxon>Thermodesulfobacteriota</taxon>
        <taxon>Desulfobacteria</taxon>
        <taxon>Desulfobacterales</taxon>
        <taxon>Desulfobacteraceae</taxon>
        <taxon>Desulfotignum</taxon>
    </lineage>
</organism>
<feature type="chain" id="PRO_5004487100" evidence="1">
    <location>
        <begin position="21"/>
        <end position="154"/>
    </location>
</feature>
<comment type="caution">
    <text evidence="3">The sequence shown here is derived from an EMBL/GenBank/DDBJ whole genome shotgun (WGS) entry which is preliminary data.</text>
</comment>
<dbReference type="InterPro" id="IPR010466">
    <property type="entry name" value="DUF1058"/>
</dbReference>
<evidence type="ECO:0000256" key="1">
    <source>
        <dbReference type="SAM" id="SignalP"/>
    </source>
</evidence>
<keyword evidence="4" id="KW-1185">Reference proteome</keyword>
<gene>
    <name evidence="3" type="ORF">Dpo_8c00400</name>
</gene>
<proteinExistence type="predicted"/>
<evidence type="ECO:0000259" key="2">
    <source>
        <dbReference type="PROSITE" id="PS51781"/>
    </source>
</evidence>
<feature type="domain" description="SH3b" evidence="2">
    <location>
        <begin position="93"/>
        <end position="154"/>
    </location>
</feature>
<dbReference type="Pfam" id="PF06347">
    <property type="entry name" value="SH3_4"/>
    <property type="match status" value="2"/>
</dbReference>
<evidence type="ECO:0000313" key="4">
    <source>
        <dbReference type="Proteomes" id="UP000014216"/>
    </source>
</evidence>
<dbReference type="Gene3D" id="2.30.30.40">
    <property type="entry name" value="SH3 Domains"/>
    <property type="match status" value="2"/>
</dbReference>
<dbReference type="RefSeq" id="WP_006967386.1">
    <property type="nucleotide sequence ID" value="NZ_APJX01000008.1"/>
</dbReference>